<reference evidence="1" key="1">
    <citation type="submission" date="2020-01" db="EMBL/GenBank/DDBJ databases">
        <title>Insect and environment-associated Actinomycetes.</title>
        <authorList>
            <person name="Currrie C."/>
            <person name="Chevrette M."/>
            <person name="Carlson C."/>
            <person name="Stubbendieck R."/>
            <person name="Wendt-Pienkowski E."/>
        </authorList>
    </citation>
    <scope>NUCLEOTIDE SEQUENCE</scope>
    <source>
        <strain evidence="1">SID12501</strain>
    </source>
</reference>
<gene>
    <name evidence="1" type="ORF">G3I71_44785</name>
</gene>
<evidence type="ECO:0000313" key="1">
    <source>
        <dbReference type="EMBL" id="NEC92701.1"/>
    </source>
</evidence>
<proteinExistence type="predicted"/>
<protein>
    <submittedName>
        <fullName evidence="1">Uncharacterized protein</fullName>
    </submittedName>
</protein>
<sequence>MTEGAAVQHLRGRSWQEHAIRELGVEIEVVELAESLRAAVAAAQERQFR</sequence>
<name>A0A6B3C768_9ACTN</name>
<comment type="caution">
    <text evidence="1">The sequence shown here is derived from an EMBL/GenBank/DDBJ whole genome shotgun (WGS) entry which is preliminary data.</text>
</comment>
<dbReference type="EMBL" id="JAAGLU010000132">
    <property type="protein sequence ID" value="NEC92701.1"/>
    <property type="molecule type" value="Genomic_DNA"/>
</dbReference>
<organism evidence="1">
    <name type="scientific">Streptomyces sp. SID12501</name>
    <dbReference type="NCBI Taxonomy" id="2706042"/>
    <lineage>
        <taxon>Bacteria</taxon>
        <taxon>Bacillati</taxon>
        <taxon>Actinomycetota</taxon>
        <taxon>Actinomycetes</taxon>
        <taxon>Kitasatosporales</taxon>
        <taxon>Streptomycetaceae</taxon>
        <taxon>Streptomyces</taxon>
    </lineage>
</organism>
<dbReference type="AlphaFoldDB" id="A0A6B3C768"/>
<accession>A0A6B3C768</accession>